<dbReference type="RefSeq" id="WP_324612972.1">
    <property type="nucleotide sequence ID" value="NZ_WKJD01000004.1"/>
</dbReference>
<dbReference type="GO" id="GO:0009307">
    <property type="term" value="P:DNA restriction-modification system"/>
    <property type="evidence" value="ECO:0007669"/>
    <property type="project" value="InterPro"/>
</dbReference>
<dbReference type="Pfam" id="PF04471">
    <property type="entry name" value="Mrr_cat"/>
    <property type="match status" value="1"/>
</dbReference>
<name>A0A6L5QXC6_9MICO</name>
<dbReference type="EMBL" id="WKJD01000004">
    <property type="protein sequence ID" value="MRX42339.1"/>
    <property type="molecule type" value="Genomic_DNA"/>
</dbReference>
<evidence type="ECO:0000313" key="2">
    <source>
        <dbReference type="EMBL" id="MRX42339.1"/>
    </source>
</evidence>
<dbReference type="AlphaFoldDB" id="A0A6L5QXC6"/>
<organism evidence="2 3">
    <name type="scientific">Agromyces kandeliae</name>
    <dbReference type="NCBI Taxonomy" id="2666141"/>
    <lineage>
        <taxon>Bacteria</taxon>
        <taxon>Bacillati</taxon>
        <taxon>Actinomycetota</taxon>
        <taxon>Actinomycetes</taxon>
        <taxon>Micrococcales</taxon>
        <taxon>Microbacteriaceae</taxon>
        <taxon>Agromyces</taxon>
    </lineage>
</organism>
<dbReference type="GO" id="GO:0004519">
    <property type="term" value="F:endonuclease activity"/>
    <property type="evidence" value="ECO:0007669"/>
    <property type="project" value="InterPro"/>
</dbReference>
<dbReference type="Gene3D" id="3.40.1350.10">
    <property type="match status" value="1"/>
</dbReference>
<evidence type="ECO:0000313" key="3">
    <source>
        <dbReference type="Proteomes" id="UP000476511"/>
    </source>
</evidence>
<dbReference type="SUPFAM" id="SSF52980">
    <property type="entry name" value="Restriction endonuclease-like"/>
    <property type="match status" value="1"/>
</dbReference>
<dbReference type="InterPro" id="IPR011856">
    <property type="entry name" value="tRNA_endonuc-like_dom_sf"/>
</dbReference>
<dbReference type="InterPro" id="IPR007560">
    <property type="entry name" value="Restrct_endonuc_IV_Mrr"/>
</dbReference>
<reference evidence="2 3" key="1">
    <citation type="submission" date="2019-11" db="EMBL/GenBank/DDBJ databases">
        <title>Agromyces kandeliae sp. nov., isolated from mangrove soil.</title>
        <authorList>
            <person name="Wang R."/>
        </authorList>
    </citation>
    <scope>NUCLEOTIDE SEQUENCE [LARGE SCALE GENOMIC DNA]</scope>
    <source>
        <strain evidence="2 3">Q22</strain>
    </source>
</reference>
<proteinExistence type="predicted"/>
<gene>
    <name evidence="2" type="ORF">GJR97_01215</name>
</gene>
<protein>
    <recommendedName>
        <fullName evidence="1">Restriction endonuclease type IV Mrr domain-containing protein</fullName>
    </recommendedName>
</protein>
<feature type="domain" description="Restriction endonuclease type IV Mrr" evidence="1">
    <location>
        <begin position="3"/>
        <end position="111"/>
    </location>
</feature>
<comment type="caution">
    <text evidence="2">The sequence shown here is derived from an EMBL/GenBank/DDBJ whole genome shotgun (WGS) entry which is preliminary data.</text>
</comment>
<sequence>MVAWREYQERAAEFFRSLGMTAHTDVRVEGVRSTHDIDVLVEFERAGMRQTWLVECKHLNRRVSKDRVLALREIVHDVGADRGVLLAENGYQSGALEVATKTNVVTTSLAELYAASWDELYVVELDRLAARVETAMDVARPYLISDRGAATRAGRGRASMGFGSLRGVEVIGLLGIVEMGIGYARRDRFPAPFAESEDGLGMVGGFTREEFLAGAETEVGRIEMLIRLALLRLFVLRLRTLIEAP</sequence>
<evidence type="ECO:0000259" key="1">
    <source>
        <dbReference type="Pfam" id="PF04471"/>
    </source>
</evidence>
<keyword evidence="3" id="KW-1185">Reference proteome</keyword>
<accession>A0A6L5QXC6</accession>
<dbReference type="Proteomes" id="UP000476511">
    <property type="component" value="Unassembled WGS sequence"/>
</dbReference>
<dbReference type="GO" id="GO:0003677">
    <property type="term" value="F:DNA binding"/>
    <property type="evidence" value="ECO:0007669"/>
    <property type="project" value="InterPro"/>
</dbReference>
<dbReference type="InterPro" id="IPR011335">
    <property type="entry name" value="Restrct_endonuc-II-like"/>
</dbReference>